<dbReference type="AlphaFoldDB" id="A0A167LBH9"/>
<dbReference type="OrthoDB" id="5350673at2759"/>
<keyword evidence="3" id="KW-0238">DNA-binding</keyword>
<dbReference type="EMBL" id="AZHB01000044">
    <property type="protein sequence ID" value="OAA52889.1"/>
    <property type="molecule type" value="Genomic_DNA"/>
</dbReference>
<dbReference type="InterPro" id="IPR001138">
    <property type="entry name" value="Zn2Cys6_DnaBD"/>
</dbReference>
<sequence length="420" mass="45239">MAQESRRDACLVVEVAALSCDETKPQCANCLVVERTCEYAAIRRRQPSQAQQQRDAARRSAVSDTLHADTPCLENAPTTTARDAAAAGLAPTPAHTTASSRAASPGRGLASDPDAPVNVHHMRLLLHFSLATAVPELPAHLAAEGTALVLREALETPYLLHQVLALSARHLAHLHPSEFSFYYGQAIKFQTRAIEGFSAAAAESVTGGGGMPAVLFSALLTRHSLVDTLRVLQGDGGPGGFGAFLDAFVQCAQLQQGTRAVVTGVSWASLLASELAPFMRWGAGRGHGQDAKTRGGECDQLLRLIAITPGLDPVERESCRAAAHHLQLGFDDLASPTPDRNCYQILYSWKIYLPEEFVELLARHRPEAAAIMAWYAALLHHGRHMWQIGDAGAFVLASAAEFLGDEWSHWLEWPRSVIGS</sequence>
<accession>A0A167LBH9</accession>
<evidence type="ECO:0000256" key="2">
    <source>
        <dbReference type="SAM" id="MobiDB-lite"/>
    </source>
</evidence>
<keyword evidence="4" id="KW-1185">Reference proteome</keyword>
<evidence type="ECO:0000256" key="1">
    <source>
        <dbReference type="ARBA" id="ARBA00023242"/>
    </source>
</evidence>
<dbReference type="PANTHER" id="PTHR47784">
    <property type="entry name" value="STEROL UPTAKE CONTROL PROTEIN 2"/>
    <property type="match status" value="1"/>
</dbReference>
<dbReference type="RefSeq" id="XP_018699978.1">
    <property type="nucleotide sequence ID" value="XM_018852875.1"/>
</dbReference>
<feature type="compositionally biased region" description="Low complexity" evidence="2">
    <location>
        <begin position="76"/>
        <end position="98"/>
    </location>
</feature>
<dbReference type="SUPFAM" id="SSF57701">
    <property type="entry name" value="Zn2/Cys6 DNA-binding domain"/>
    <property type="match status" value="1"/>
</dbReference>
<comment type="caution">
    <text evidence="3">The sequence shown here is derived from an EMBL/GenBank/DDBJ whole genome shotgun (WGS) entry which is preliminary data.</text>
</comment>
<organism evidence="3 4">
    <name type="scientific">Cordyceps fumosorosea (strain ARSEF 2679)</name>
    <name type="common">Isaria fumosorosea</name>
    <dbReference type="NCBI Taxonomy" id="1081104"/>
    <lineage>
        <taxon>Eukaryota</taxon>
        <taxon>Fungi</taxon>
        <taxon>Dikarya</taxon>
        <taxon>Ascomycota</taxon>
        <taxon>Pezizomycotina</taxon>
        <taxon>Sordariomycetes</taxon>
        <taxon>Hypocreomycetidae</taxon>
        <taxon>Hypocreales</taxon>
        <taxon>Cordycipitaceae</taxon>
        <taxon>Cordyceps</taxon>
    </lineage>
</organism>
<protein>
    <submittedName>
        <fullName evidence="3">Zn(2)-C6 fungal-type DNA-binding domain protein</fullName>
    </submittedName>
</protein>
<gene>
    <name evidence="3" type="ORF">ISF_09272</name>
</gene>
<reference evidence="3 4" key="1">
    <citation type="journal article" date="2016" name="Genome Biol. Evol.">
        <title>Divergent and convergent evolution of fungal pathogenicity.</title>
        <authorList>
            <person name="Shang Y."/>
            <person name="Xiao G."/>
            <person name="Zheng P."/>
            <person name="Cen K."/>
            <person name="Zhan S."/>
            <person name="Wang C."/>
        </authorList>
    </citation>
    <scope>NUCLEOTIDE SEQUENCE [LARGE SCALE GENOMIC DNA]</scope>
    <source>
        <strain evidence="3 4">ARSEF 2679</strain>
    </source>
</reference>
<dbReference type="GO" id="GO:0001228">
    <property type="term" value="F:DNA-binding transcription activator activity, RNA polymerase II-specific"/>
    <property type="evidence" value="ECO:0007669"/>
    <property type="project" value="TreeGrafter"/>
</dbReference>
<evidence type="ECO:0000313" key="4">
    <source>
        <dbReference type="Proteomes" id="UP000076744"/>
    </source>
</evidence>
<dbReference type="STRING" id="1081104.A0A167LBH9"/>
<dbReference type="InterPro" id="IPR053157">
    <property type="entry name" value="Sterol_Uptake_Regulator"/>
</dbReference>
<dbReference type="Proteomes" id="UP000076744">
    <property type="component" value="Unassembled WGS sequence"/>
</dbReference>
<dbReference type="PANTHER" id="PTHR47784:SF4">
    <property type="entry name" value="ZN(II)2CYS6 TRANSCRIPTION FACTOR (EUROFUNG)"/>
    <property type="match status" value="1"/>
</dbReference>
<keyword evidence="1" id="KW-0539">Nucleus</keyword>
<proteinExistence type="predicted"/>
<name>A0A167LBH9_CORFA</name>
<dbReference type="GO" id="GO:0008270">
    <property type="term" value="F:zinc ion binding"/>
    <property type="evidence" value="ECO:0007669"/>
    <property type="project" value="InterPro"/>
</dbReference>
<evidence type="ECO:0000313" key="3">
    <source>
        <dbReference type="EMBL" id="OAA52889.1"/>
    </source>
</evidence>
<dbReference type="InterPro" id="IPR036864">
    <property type="entry name" value="Zn2-C6_fun-type_DNA-bd_sf"/>
</dbReference>
<dbReference type="GeneID" id="30025564"/>
<dbReference type="CDD" id="cd00067">
    <property type="entry name" value="GAL4"/>
    <property type="match status" value="1"/>
</dbReference>
<feature type="region of interest" description="Disordered" evidence="2">
    <location>
        <begin position="44"/>
        <end position="114"/>
    </location>
</feature>
<dbReference type="GO" id="GO:0003677">
    <property type="term" value="F:DNA binding"/>
    <property type="evidence" value="ECO:0007669"/>
    <property type="project" value="UniProtKB-KW"/>
</dbReference>